<dbReference type="InterPro" id="IPR004307">
    <property type="entry name" value="TspO_MBR"/>
</dbReference>
<evidence type="ECO:0000313" key="6">
    <source>
        <dbReference type="EMBL" id="KNA92475.1"/>
    </source>
</evidence>
<gene>
    <name evidence="6" type="ORF">ABW18_03925</name>
</gene>
<comment type="subcellular location">
    <subcellularLocation>
        <location evidence="1">Membrane</location>
        <topology evidence="1">Multi-pass membrane protein</topology>
    </subcellularLocation>
</comment>
<evidence type="ECO:0000313" key="7">
    <source>
        <dbReference type="Proteomes" id="UP000037247"/>
    </source>
</evidence>
<dbReference type="PANTHER" id="PTHR10057:SF0">
    <property type="entry name" value="TRANSLOCATOR PROTEIN"/>
    <property type="match status" value="1"/>
</dbReference>
<comment type="similarity">
    <text evidence="2">Belongs to the TspO/BZRP family.</text>
</comment>
<protein>
    <submittedName>
        <fullName evidence="6">TspO and MBR s</fullName>
    </submittedName>
</protein>
<proteinExistence type="inferred from homology"/>
<dbReference type="InterPro" id="IPR038330">
    <property type="entry name" value="TspO/MBR-related_sf"/>
</dbReference>
<dbReference type="EMBL" id="LDTZ01000014">
    <property type="protein sequence ID" value="KNA92475.1"/>
    <property type="molecule type" value="Genomic_DNA"/>
</dbReference>
<comment type="caution">
    <text evidence="6">The sequence shown here is derived from an EMBL/GenBank/DDBJ whole genome shotgun (WGS) entry which is preliminary data.</text>
</comment>
<evidence type="ECO:0000256" key="3">
    <source>
        <dbReference type="ARBA" id="ARBA00022692"/>
    </source>
</evidence>
<dbReference type="PIRSF" id="PIRSF005859">
    <property type="entry name" value="PBR"/>
    <property type="match status" value="1"/>
</dbReference>
<dbReference type="Proteomes" id="UP000037247">
    <property type="component" value="Unassembled WGS sequence"/>
</dbReference>
<evidence type="ECO:0000256" key="2">
    <source>
        <dbReference type="ARBA" id="ARBA00007524"/>
    </source>
</evidence>
<name>A0ABR5IFG3_9ACTN</name>
<evidence type="ECO:0000256" key="4">
    <source>
        <dbReference type="ARBA" id="ARBA00022989"/>
    </source>
</evidence>
<evidence type="ECO:0000256" key="1">
    <source>
        <dbReference type="ARBA" id="ARBA00004141"/>
    </source>
</evidence>
<keyword evidence="7" id="KW-1185">Reference proteome</keyword>
<dbReference type="RefSeq" id="WP_049697696.1">
    <property type="nucleotide sequence ID" value="NZ_CBDRLS010000001.1"/>
</dbReference>
<keyword evidence="3" id="KW-0812">Transmembrane</keyword>
<dbReference type="Gene3D" id="1.20.1260.100">
    <property type="entry name" value="TspO/MBR protein"/>
    <property type="match status" value="1"/>
</dbReference>
<dbReference type="PANTHER" id="PTHR10057">
    <property type="entry name" value="PERIPHERAL-TYPE BENZODIAZEPINE RECEPTOR"/>
    <property type="match status" value="1"/>
</dbReference>
<dbReference type="Pfam" id="PF03073">
    <property type="entry name" value="TspO_MBR"/>
    <property type="match status" value="1"/>
</dbReference>
<dbReference type="CDD" id="cd15904">
    <property type="entry name" value="TSPO_MBR"/>
    <property type="match status" value="1"/>
</dbReference>
<keyword evidence="5" id="KW-0472">Membrane</keyword>
<reference evidence="6 7" key="1">
    <citation type="submission" date="2015-05" db="EMBL/GenBank/DDBJ databases">
        <title>Draft genome sequence of the bacterium Gordonia jacobaea a new member of the Gordonia genus.</title>
        <authorList>
            <person name="Jimenez-Galisteo G."/>
            <person name="Dominguez A."/>
            <person name="Munoz E."/>
            <person name="Vinas M."/>
        </authorList>
    </citation>
    <scope>NUCLEOTIDE SEQUENCE [LARGE SCALE GENOMIC DNA]</scope>
    <source>
        <strain evidence="7">mv1</strain>
    </source>
</reference>
<accession>A0ABR5IFG3</accession>
<sequence>MRLTTLLATGLGTAAAAAVGSIASRSALQSWYPKLNKPSYVPPDLAFPIVWTALYADIAVTSAISIDELNEHDAAEAKKYIAALGTNLVLNAGWSWLFFGAHRLGASAITALALTASSADLARRTAKVSPGAGAALTPYPLWCGFATKLSTDVWRLNRAQR</sequence>
<evidence type="ECO:0000256" key="5">
    <source>
        <dbReference type="ARBA" id="ARBA00023136"/>
    </source>
</evidence>
<keyword evidence="4" id="KW-1133">Transmembrane helix</keyword>
<organism evidence="6 7">
    <name type="scientific">Gordonia jacobaea</name>
    <dbReference type="NCBI Taxonomy" id="122202"/>
    <lineage>
        <taxon>Bacteria</taxon>
        <taxon>Bacillati</taxon>
        <taxon>Actinomycetota</taxon>
        <taxon>Actinomycetes</taxon>
        <taxon>Mycobacteriales</taxon>
        <taxon>Gordoniaceae</taxon>
        <taxon>Gordonia</taxon>
    </lineage>
</organism>